<sequence>MKKFTYSNSGVAIYCLCMLVFLLASCQKEDETNRNDVSGPTFSLSRAGDCESDCIVPNGPYFDKQDTKTVTWGGRYNNNNSKTIDIKYYNTETHFVIEVKSSNGWNDLVMDGVSIWTGGPVAANTWGVYSYPLANGWQACDVIDFGLAVAGNGPPANFDVNYDLIGLCPEGCETSFTGEALSCGTAREAIYTFTADTDQEYIKIQGGLTNFTGEDAIISVSGGNLSHSQSTPGGSSNRIIKVEGSVSECETIIIHVTWNSTNSGGIITGDWSVKDNNGALLAPSISGLQCD</sequence>
<dbReference type="STRING" id="329186.SAMN02927925_01096"/>
<dbReference type="EMBL" id="FMTY01000002">
    <property type="protein sequence ID" value="SCX07015.1"/>
    <property type="molecule type" value="Genomic_DNA"/>
</dbReference>
<reference evidence="2 3" key="1">
    <citation type="submission" date="2016-10" db="EMBL/GenBank/DDBJ databases">
        <authorList>
            <person name="de Groot N.N."/>
        </authorList>
    </citation>
    <scope>NUCLEOTIDE SEQUENCE [LARGE SCALE GENOMIC DNA]</scope>
    <source>
        <strain evidence="2 3">CGMCC 1.3801</strain>
    </source>
</reference>
<dbReference type="PROSITE" id="PS51257">
    <property type="entry name" value="PROKAR_LIPOPROTEIN"/>
    <property type="match status" value="1"/>
</dbReference>
<dbReference type="eggNOG" id="ENOG5032QMR">
    <property type="taxonomic scope" value="Bacteria"/>
</dbReference>
<name>A0A1G4VHS5_9FLAO</name>
<evidence type="ECO:0000313" key="2">
    <source>
        <dbReference type="EMBL" id="SCX07015.1"/>
    </source>
</evidence>
<feature type="chain" id="PRO_5010339541" evidence="1">
    <location>
        <begin position="27"/>
        <end position="291"/>
    </location>
</feature>
<accession>A0A1G4VHS5</accession>
<gene>
    <name evidence="2" type="ORF">SAMN02927925_01096</name>
</gene>
<evidence type="ECO:0000256" key="1">
    <source>
        <dbReference type="SAM" id="SignalP"/>
    </source>
</evidence>
<organism evidence="2 3">
    <name type="scientific">Flavobacterium saliperosum</name>
    <dbReference type="NCBI Taxonomy" id="329186"/>
    <lineage>
        <taxon>Bacteria</taxon>
        <taxon>Pseudomonadati</taxon>
        <taxon>Bacteroidota</taxon>
        <taxon>Flavobacteriia</taxon>
        <taxon>Flavobacteriales</taxon>
        <taxon>Flavobacteriaceae</taxon>
        <taxon>Flavobacterium</taxon>
    </lineage>
</organism>
<dbReference type="AlphaFoldDB" id="A0A1G4VHS5"/>
<evidence type="ECO:0000313" key="3">
    <source>
        <dbReference type="Proteomes" id="UP000182124"/>
    </source>
</evidence>
<protein>
    <submittedName>
        <fullName evidence="2">Uncharacterized protein</fullName>
    </submittedName>
</protein>
<keyword evidence="1" id="KW-0732">Signal</keyword>
<proteinExistence type="predicted"/>
<dbReference type="RefSeq" id="WP_023576674.1">
    <property type="nucleotide sequence ID" value="NZ_CBCSBQ010000007.1"/>
</dbReference>
<feature type="signal peptide" evidence="1">
    <location>
        <begin position="1"/>
        <end position="26"/>
    </location>
</feature>
<dbReference type="Proteomes" id="UP000182124">
    <property type="component" value="Unassembled WGS sequence"/>
</dbReference>